<dbReference type="PANTHER" id="PTHR35563:SF2">
    <property type="entry name" value="BARREL METAL-DEPENDENT HYDROLASE, PUTATIVE (AFU_ORTHOLOGUE AFUA_1G16240)-RELATED"/>
    <property type="match status" value="1"/>
</dbReference>
<name>A0A356LKH5_9BURK</name>
<dbReference type="EMBL" id="DOEK01000038">
    <property type="protein sequence ID" value="HBP31359.1"/>
    <property type="molecule type" value="Genomic_DNA"/>
</dbReference>
<organism evidence="2 3">
    <name type="scientific">Advenella kashmirensis</name>
    <dbReference type="NCBI Taxonomy" id="310575"/>
    <lineage>
        <taxon>Bacteria</taxon>
        <taxon>Pseudomonadati</taxon>
        <taxon>Pseudomonadota</taxon>
        <taxon>Betaproteobacteria</taxon>
        <taxon>Burkholderiales</taxon>
        <taxon>Alcaligenaceae</taxon>
    </lineage>
</organism>
<gene>
    <name evidence="2" type="ORF">DD666_18360</name>
</gene>
<protein>
    <recommendedName>
        <fullName evidence="1">Amidohydrolase-related domain-containing protein</fullName>
    </recommendedName>
</protein>
<evidence type="ECO:0000313" key="2">
    <source>
        <dbReference type="EMBL" id="HBP31359.1"/>
    </source>
</evidence>
<feature type="domain" description="Amidohydrolase-related" evidence="1">
    <location>
        <begin position="16"/>
        <end position="257"/>
    </location>
</feature>
<dbReference type="Pfam" id="PF04909">
    <property type="entry name" value="Amidohydro_2"/>
    <property type="match status" value="1"/>
</dbReference>
<dbReference type="PANTHER" id="PTHR35563">
    <property type="entry name" value="BARREL METAL-DEPENDENT HYDROLASE, PUTATIVE (AFU_ORTHOLOGUE AFUA_1G16240)-RELATED"/>
    <property type="match status" value="1"/>
</dbReference>
<comment type="caution">
    <text evidence="2">The sequence shown here is derived from an EMBL/GenBank/DDBJ whole genome shotgun (WGS) entry which is preliminary data.</text>
</comment>
<accession>A0A356LKH5</accession>
<dbReference type="SUPFAM" id="SSF51556">
    <property type="entry name" value="Metallo-dependent hydrolases"/>
    <property type="match status" value="1"/>
</dbReference>
<dbReference type="GO" id="GO:0016787">
    <property type="term" value="F:hydrolase activity"/>
    <property type="evidence" value="ECO:0007669"/>
    <property type="project" value="InterPro"/>
</dbReference>
<dbReference type="InterPro" id="IPR032466">
    <property type="entry name" value="Metal_Hydrolase"/>
</dbReference>
<dbReference type="InterPro" id="IPR006680">
    <property type="entry name" value="Amidohydro-rel"/>
</dbReference>
<dbReference type="Gene3D" id="3.20.20.140">
    <property type="entry name" value="Metal-dependent hydrolases"/>
    <property type="match status" value="1"/>
</dbReference>
<proteinExistence type="predicted"/>
<reference evidence="2 3" key="1">
    <citation type="journal article" date="2018" name="Nat. Biotechnol.">
        <title>A standardized bacterial taxonomy based on genome phylogeny substantially revises the tree of life.</title>
        <authorList>
            <person name="Parks D.H."/>
            <person name="Chuvochina M."/>
            <person name="Waite D.W."/>
            <person name="Rinke C."/>
            <person name="Skarshewski A."/>
            <person name="Chaumeil P.A."/>
            <person name="Hugenholtz P."/>
        </authorList>
    </citation>
    <scope>NUCLEOTIDE SEQUENCE [LARGE SCALE GENOMIC DNA]</scope>
    <source>
        <strain evidence="2">UBA10707</strain>
    </source>
</reference>
<evidence type="ECO:0000259" key="1">
    <source>
        <dbReference type="Pfam" id="PF04909"/>
    </source>
</evidence>
<dbReference type="Proteomes" id="UP000264036">
    <property type="component" value="Unassembled WGS sequence"/>
</dbReference>
<sequence>MIGYAAESSGSEELFDSHCHIIDPNYPLIPNQGYLPPPYPLQQYLSDVKPLRITSGAVVSGSFQGFDQTYLKAVLSKLGPRWVGVTQAPPNMPDSEISDLAAVGVRALRFNMYRGRTTNIDDLVQMATRVHTVGKWHAEIYADAASLKQHVEKLSNLPQIVIDHLGMTEEGLPVLLDLVDAGARIKATGFGRVKMNVSKALERIAQRNPDALIFGTDLPSTRAKRPFQAQDIQIIREVLGPQLSRKVLWDNAVSLYRPTV</sequence>
<dbReference type="AlphaFoldDB" id="A0A356LKH5"/>
<dbReference type="InterPro" id="IPR052358">
    <property type="entry name" value="Aro_Compnd_Degr_Hydrolases"/>
</dbReference>
<evidence type="ECO:0000313" key="3">
    <source>
        <dbReference type="Proteomes" id="UP000264036"/>
    </source>
</evidence>